<dbReference type="SUPFAM" id="SSF81901">
    <property type="entry name" value="HCP-like"/>
    <property type="match status" value="1"/>
</dbReference>
<dbReference type="AlphaFoldDB" id="A0A3B1A7M0"/>
<feature type="non-terminal residue" evidence="3">
    <location>
        <position position="256"/>
    </location>
</feature>
<gene>
    <name evidence="3" type="ORF">MNBD_GAMMA19-534</name>
</gene>
<feature type="coiled-coil region" evidence="1">
    <location>
        <begin position="219"/>
        <end position="253"/>
    </location>
</feature>
<dbReference type="InterPro" id="IPR052748">
    <property type="entry name" value="ISR_Activator"/>
</dbReference>
<dbReference type="InterPro" id="IPR006597">
    <property type="entry name" value="Sel1-like"/>
</dbReference>
<organism evidence="3">
    <name type="scientific">hydrothermal vent metagenome</name>
    <dbReference type="NCBI Taxonomy" id="652676"/>
    <lineage>
        <taxon>unclassified sequences</taxon>
        <taxon>metagenomes</taxon>
        <taxon>ecological metagenomes</taxon>
    </lineage>
</organism>
<name>A0A3B1A7M0_9ZZZZ</name>
<dbReference type="SMART" id="SM00671">
    <property type="entry name" value="SEL1"/>
    <property type="match status" value="2"/>
</dbReference>
<sequence length="256" mass="28731">MKHCNQKIRGKTTYAGISLKLLRHGLVAFAVTLMVGCVAGLNTSDGVSQITENATKTSPDKFLPVDCLLPPQVRKLGAQMTYMAARRPIKTTAQDCEIRGGEYVAYDRADYRTALQTWLEQAKQGNAEAQAYVGEIYEKGLGLPADYKAAFIWYSRSAEQNNSRAQINLGYLYEKGLGVPRDMLKALNWYRRASGIEDDHLDYSSNIEVKATTLAEEKTETLRQEVQRREQQVQNLTASVAGMQKQLQQRENTLQD</sequence>
<keyword evidence="2" id="KW-0472">Membrane</keyword>
<keyword evidence="1" id="KW-0175">Coiled coil</keyword>
<dbReference type="Pfam" id="PF08238">
    <property type="entry name" value="Sel1"/>
    <property type="match status" value="2"/>
</dbReference>
<evidence type="ECO:0000256" key="1">
    <source>
        <dbReference type="SAM" id="Coils"/>
    </source>
</evidence>
<keyword evidence="2" id="KW-0812">Transmembrane</keyword>
<keyword evidence="2" id="KW-1133">Transmembrane helix</keyword>
<evidence type="ECO:0000313" key="3">
    <source>
        <dbReference type="EMBL" id="VAX00072.1"/>
    </source>
</evidence>
<dbReference type="PANTHER" id="PTHR45011">
    <property type="entry name" value="DAP3-BINDING CELL DEATH ENHANCER 1"/>
    <property type="match status" value="1"/>
</dbReference>
<evidence type="ECO:0008006" key="4">
    <source>
        <dbReference type="Google" id="ProtNLM"/>
    </source>
</evidence>
<protein>
    <recommendedName>
        <fullName evidence="4">Sel1 repeat family protein</fullName>
    </recommendedName>
</protein>
<reference evidence="3" key="1">
    <citation type="submission" date="2018-06" db="EMBL/GenBank/DDBJ databases">
        <authorList>
            <person name="Zhirakovskaya E."/>
        </authorList>
    </citation>
    <scope>NUCLEOTIDE SEQUENCE</scope>
</reference>
<accession>A0A3B1A7M0</accession>
<evidence type="ECO:0000256" key="2">
    <source>
        <dbReference type="SAM" id="Phobius"/>
    </source>
</evidence>
<feature type="transmembrane region" description="Helical" evidence="2">
    <location>
        <begin position="21"/>
        <end position="41"/>
    </location>
</feature>
<dbReference type="EMBL" id="UOFV01000199">
    <property type="protein sequence ID" value="VAX00072.1"/>
    <property type="molecule type" value="Genomic_DNA"/>
</dbReference>
<dbReference type="Gene3D" id="1.25.40.10">
    <property type="entry name" value="Tetratricopeptide repeat domain"/>
    <property type="match status" value="1"/>
</dbReference>
<dbReference type="PANTHER" id="PTHR45011:SF1">
    <property type="entry name" value="DAP3-BINDING CELL DEATH ENHANCER 1"/>
    <property type="match status" value="1"/>
</dbReference>
<dbReference type="InterPro" id="IPR011990">
    <property type="entry name" value="TPR-like_helical_dom_sf"/>
</dbReference>
<proteinExistence type="predicted"/>